<dbReference type="GO" id="GO:0005694">
    <property type="term" value="C:chromosome"/>
    <property type="evidence" value="ECO:0007669"/>
    <property type="project" value="TreeGrafter"/>
</dbReference>
<sequence length="700" mass="77861">MEKAREVLKDVFGFQSFRLSQEKAISRLIVDNENALVVFPTGGGKSLVYQVPGLCLDVSLQITFHVCSFIYSPIYQGLTLVISPLIALMKDQVDSLVSRGVNAASLDSTQPPERSKWIKAEVLAGKMKILYVAPERLNNEGFVNMMTQVKISLLAVDEAHSRFAVELDVERVLCLTATATPSVSADICSSFLIAKEGVFSTPVFRPNLSLRIEVAETLDEKIDRVVPLLKTRTGPSIIYVTLQKQTEEVANYLMPHGIDAMVYHAGLPSDRREKIQTAFMESKDGVVVCTIAFGMGIDKADIRQVIHLYMPKSLENYSQEVGRAGRDGVTSTCVMFLSSLDIPTLEGFCRGDTCSKQDLELWLQEVATKVPAPDGTLDFNHYKQGKDYDIRANVLGLCYAHLELDHGYIRAITPFYSFYEITPLNSSRIFSDNSQIGKVIRTYWRRKSATGKHEIDIVDAASRAGVDRADMARHISNWELDGSAEVKASQVRARYTLLKPFEKTAASIRALADEMHTRMLKQEEDSVKKLRQVIAFAIDDDCLAHNLAKHFGNEDAVPNDMCGSCTFCTTGQSVEFTLKSPTVVHPKQIQAVLDACPIRDDPRLLARMAFGVTSPRLTANKWSTSHTLFGSMVNVDFGHLVQAFDAECKKVGYQSLEVTTATPSSSKKRSQSQISSNNSNTNRFNNRGRGDSKYKRGRWN</sequence>
<keyword evidence="3 7" id="KW-0378">Hydrolase</keyword>
<dbReference type="Gene3D" id="3.40.50.300">
    <property type="entry name" value="P-loop containing nucleotide triphosphate hydrolases"/>
    <property type="match status" value="2"/>
</dbReference>
<dbReference type="GO" id="GO:0005524">
    <property type="term" value="F:ATP binding"/>
    <property type="evidence" value="ECO:0007669"/>
    <property type="project" value="UniProtKB-KW"/>
</dbReference>
<feature type="domain" description="Helicase ATP-binding" evidence="9">
    <location>
        <begin position="26"/>
        <end position="197"/>
    </location>
</feature>
<proteinExistence type="inferred from homology"/>
<dbReference type="Pfam" id="PF00271">
    <property type="entry name" value="Helicase_C"/>
    <property type="match status" value="1"/>
</dbReference>
<evidence type="ECO:0000256" key="6">
    <source>
        <dbReference type="ARBA" id="ARBA00034617"/>
    </source>
</evidence>
<comment type="catalytic activity">
    <reaction evidence="7">
        <text>ATP + H2O = ADP + phosphate + H(+)</text>
        <dbReference type="Rhea" id="RHEA:13065"/>
        <dbReference type="ChEBI" id="CHEBI:15377"/>
        <dbReference type="ChEBI" id="CHEBI:15378"/>
        <dbReference type="ChEBI" id="CHEBI:30616"/>
        <dbReference type="ChEBI" id="CHEBI:43474"/>
        <dbReference type="ChEBI" id="CHEBI:456216"/>
    </reaction>
</comment>
<accession>B0CPF9</accession>
<dbReference type="InterPro" id="IPR014001">
    <property type="entry name" value="Helicase_ATP-bd"/>
</dbReference>
<evidence type="ECO:0000313" key="11">
    <source>
        <dbReference type="EMBL" id="EDR15562.1"/>
    </source>
</evidence>
<dbReference type="GO" id="GO:0016887">
    <property type="term" value="F:ATP hydrolysis activity"/>
    <property type="evidence" value="ECO:0007669"/>
    <property type="project" value="RHEA"/>
</dbReference>
<dbReference type="AlphaFoldDB" id="B0CPF9"/>
<reference evidence="11 12" key="1">
    <citation type="journal article" date="2008" name="Nature">
        <title>The genome of Laccaria bicolor provides insights into mycorrhizal symbiosis.</title>
        <authorList>
            <person name="Martin F."/>
            <person name="Aerts A."/>
            <person name="Ahren D."/>
            <person name="Brun A."/>
            <person name="Danchin E.G.J."/>
            <person name="Duchaussoy F."/>
            <person name="Gibon J."/>
            <person name="Kohler A."/>
            <person name="Lindquist E."/>
            <person name="Pereda V."/>
            <person name="Salamov A."/>
            <person name="Shapiro H.J."/>
            <person name="Wuyts J."/>
            <person name="Blaudez D."/>
            <person name="Buee M."/>
            <person name="Brokstein P."/>
            <person name="Canbaeck B."/>
            <person name="Cohen D."/>
            <person name="Courty P.E."/>
            <person name="Coutinho P.M."/>
            <person name="Delaruelle C."/>
            <person name="Detter J.C."/>
            <person name="Deveau A."/>
            <person name="DiFazio S."/>
            <person name="Duplessis S."/>
            <person name="Fraissinet-Tachet L."/>
            <person name="Lucic E."/>
            <person name="Frey-Klett P."/>
            <person name="Fourrey C."/>
            <person name="Feussner I."/>
            <person name="Gay G."/>
            <person name="Grimwood J."/>
            <person name="Hoegger P.J."/>
            <person name="Jain P."/>
            <person name="Kilaru S."/>
            <person name="Labbe J."/>
            <person name="Lin Y.C."/>
            <person name="Legue V."/>
            <person name="Le Tacon F."/>
            <person name="Marmeisse R."/>
            <person name="Melayah D."/>
            <person name="Montanini B."/>
            <person name="Muratet M."/>
            <person name="Nehls U."/>
            <person name="Niculita-Hirzel H."/>
            <person name="Oudot-Le Secq M.P."/>
            <person name="Peter M."/>
            <person name="Quesneville H."/>
            <person name="Rajashekar B."/>
            <person name="Reich M."/>
            <person name="Rouhier N."/>
            <person name="Schmutz J."/>
            <person name="Yin T."/>
            <person name="Chalot M."/>
            <person name="Henrissat B."/>
            <person name="Kuees U."/>
            <person name="Lucas S."/>
            <person name="Van de Peer Y."/>
            <person name="Podila G.K."/>
            <person name="Polle A."/>
            <person name="Pukkila P.J."/>
            <person name="Richardson P.M."/>
            <person name="Rouze P."/>
            <person name="Sanders I.R."/>
            <person name="Stajich J.E."/>
            <person name="Tunlid A."/>
            <person name="Tuskan G."/>
            <person name="Grigoriev I.V."/>
        </authorList>
    </citation>
    <scope>NUCLEOTIDE SEQUENCE [LARGE SCALE GENOMIC DNA]</scope>
    <source>
        <strain evidence="12">S238N-H82 / ATCC MYA-4686</strain>
    </source>
</reference>
<dbReference type="InterPro" id="IPR001650">
    <property type="entry name" value="Helicase_C-like"/>
</dbReference>
<dbReference type="EC" id="5.6.2.4" evidence="7"/>
<dbReference type="PROSITE" id="PS51192">
    <property type="entry name" value="HELICASE_ATP_BIND_1"/>
    <property type="match status" value="1"/>
</dbReference>
<dbReference type="NCBIfam" id="TIGR00614">
    <property type="entry name" value="recQ_fam"/>
    <property type="match status" value="1"/>
</dbReference>
<dbReference type="KEGG" id="lbc:LACBIDRAFT_181577"/>
<evidence type="ECO:0000256" key="3">
    <source>
        <dbReference type="ARBA" id="ARBA00022801"/>
    </source>
</evidence>
<name>B0CPF9_LACBS</name>
<evidence type="ECO:0000259" key="9">
    <source>
        <dbReference type="PROSITE" id="PS51192"/>
    </source>
</evidence>
<comment type="catalytic activity">
    <reaction evidence="6 7">
        <text>Couples ATP hydrolysis with the unwinding of duplex DNA by translocating in the 3'-5' direction.</text>
        <dbReference type="EC" id="5.6.2.4"/>
    </reaction>
</comment>
<dbReference type="SMART" id="SM00490">
    <property type="entry name" value="HELICc"/>
    <property type="match status" value="1"/>
</dbReference>
<dbReference type="RefSeq" id="XP_001873770.1">
    <property type="nucleotide sequence ID" value="XM_001873735.1"/>
</dbReference>
<keyword evidence="12" id="KW-1185">Reference proteome</keyword>
<dbReference type="GO" id="GO:0005634">
    <property type="term" value="C:nucleus"/>
    <property type="evidence" value="ECO:0007669"/>
    <property type="project" value="UniProtKB-SubCell"/>
</dbReference>
<dbReference type="Pfam" id="PF00270">
    <property type="entry name" value="DEAD"/>
    <property type="match status" value="1"/>
</dbReference>
<organism evidence="12">
    <name type="scientific">Laccaria bicolor (strain S238N-H82 / ATCC MYA-4686)</name>
    <name type="common">Bicoloured deceiver</name>
    <name type="synonym">Laccaria laccata var. bicolor</name>
    <dbReference type="NCBI Taxonomy" id="486041"/>
    <lineage>
        <taxon>Eukaryota</taxon>
        <taxon>Fungi</taxon>
        <taxon>Dikarya</taxon>
        <taxon>Basidiomycota</taxon>
        <taxon>Agaricomycotina</taxon>
        <taxon>Agaricomycetes</taxon>
        <taxon>Agaricomycetidae</taxon>
        <taxon>Agaricales</taxon>
        <taxon>Agaricineae</taxon>
        <taxon>Hydnangiaceae</taxon>
        <taxon>Laccaria</taxon>
    </lineage>
</organism>
<keyword evidence="7" id="KW-0539">Nucleus</keyword>
<dbReference type="GO" id="GO:0003676">
    <property type="term" value="F:nucleic acid binding"/>
    <property type="evidence" value="ECO:0007669"/>
    <property type="project" value="InterPro"/>
</dbReference>
<dbReference type="GO" id="GO:0043138">
    <property type="term" value="F:3'-5' DNA helicase activity"/>
    <property type="evidence" value="ECO:0007669"/>
    <property type="project" value="UniProtKB-EC"/>
</dbReference>
<dbReference type="OrthoDB" id="2507344at2759"/>
<dbReference type="PANTHER" id="PTHR13710">
    <property type="entry name" value="DNA HELICASE RECQ FAMILY MEMBER"/>
    <property type="match status" value="1"/>
</dbReference>
<keyword evidence="2 7" id="KW-0547">Nucleotide-binding</keyword>
<dbReference type="SUPFAM" id="SSF52540">
    <property type="entry name" value="P-loop containing nucleoside triphosphate hydrolases"/>
    <property type="match status" value="1"/>
</dbReference>
<dbReference type="GO" id="GO:0009378">
    <property type="term" value="F:four-way junction helicase activity"/>
    <property type="evidence" value="ECO:0007669"/>
    <property type="project" value="TreeGrafter"/>
</dbReference>
<dbReference type="PROSITE" id="PS51194">
    <property type="entry name" value="HELICASE_CTER"/>
    <property type="match status" value="1"/>
</dbReference>
<feature type="region of interest" description="Disordered" evidence="8">
    <location>
        <begin position="659"/>
        <end position="700"/>
    </location>
</feature>
<evidence type="ECO:0000256" key="7">
    <source>
        <dbReference type="RuleBase" id="RU364117"/>
    </source>
</evidence>
<dbReference type="InParanoid" id="B0CPF9"/>
<evidence type="ECO:0000256" key="2">
    <source>
        <dbReference type="ARBA" id="ARBA00022741"/>
    </source>
</evidence>
<dbReference type="EMBL" id="DS547091">
    <property type="protein sequence ID" value="EDR15562.1"/>
    <property type="molecule type" value="Genomic_DNA"/>
</dbReference>
<comment type="subcellular location">
    <subcellularLocation>
        <location evidence="7">Nucleus</location>
    </subcellularLocation>
</comment>
<dbReference type="STRING" id="486041.B0CPF9"/>
<comment type="similarity">
    <text evidence="1 7">Belongs to the helicase family. RecQ subfamily.</text>
</comment>
<feature type="domain" description="Helicase C-terminal" evidence="10">
    <location>
        <begin position="221"/>
        <end position="367"/>
    </location>
</feature>
<dbReference type="InterPro" id="IPR004589">
    <property type="entry name" value="DNA_helicase_ATP-dep_RecQ"/>
</dbReference>
<dbReference type="Proteomes" id="UP000001194">
    <property type="component" value="Unassembled WGS sequence"/>
</dbReference>
<evidence type="ECO:0000256" key="8">
    <source>
        <dbReference type="SAM" id="MobiDB-lite"/>
    </source>
</evidence>
<evidence type="ECO:0000256" key="1">
    <source>
        <dbReference type="ARBA" id="ARBA00005446"/>
    </source>
</evidence>
<dbReference type="InterPro" id="IPR032284">
    <property type="entry name" value="RecQ_Zn-bd"/>
</dbReference>
<evidence type="ECO:0000256" key="5">
    <source>
        <dbReference type="ARBA" id="ARBA00022840"/>
    </source>
</evidence>
<evidence type="ECO:0000313" key="12">
    <source>
        <dbReference type="Proteomes" id="UP000001194"/>
    </source>
</evidence>
<dbReference type="InterPro" id="IPR011545">
    <property type="entry name" value="DEAD/DEAH_box_helicase_dom"/>
</dbReference>
<dbReference type="HOGENOM" id="CLU_001103_9_2_1"/>
<dbReference type="InterPro" id="IPR036388">
    <property type="entry name" value="WH-like_DNA-bd_sf"/>
</dbReference>
<protein>
    <recommendedName>
        <fullName evidence="7">ATP-dependent DNA helicase</fullName>
        <ecNumber evidence="7">5.6.2.4</ecNumber>
    </recommendedName>
</protein>
<gene>
    <name evidence="11" type="ORF">LACBIDRAFT_181577</name>
</gene>
<dbReference type="GO" id="GO:0005737">
    <property type="term" value="C:cytoplasm"/>
    <property type="evidence" value="ECO:0007669"/>
    <property type="project" value="TreeGrafter"/>
</dbReference>
<dbReference type="GO" id="GO:0000724">
    <property type="term" value="P:double-strand break repair via homologous recombination"/>
    <property type="evidence" value="ECO:0007669"/>
    <property type="project" value="TreeGrafter"/>
</dbReference>
<evidence type="ECO:0000256" key="4">
    <source>
        <dbReference type="ARBA" id="ARBA00022806"/>
    </source>
</evidence>
<dbReference type="Pfam" id="PF16124">
    <property type="entry name" value="RecQ_Zn_bind"/>
    <property type="match status" value="1"/>
</dbReference>
<keyword evidence="5 7" id="KW-0067">ATP-binding</keyword>
<feature type="compositionally biased region" description="Low complexity" evidence="8">
    <location>
        <begin position="671"/>
        <end position="687"/>
    </location>
</feature>
<keyword evidence="4 7" id="KW-0347">Helicase</keyword>
<dbReference type="PANTHER" id="PTHR13710:SF120">
    <property type="entry name" value="BIFUNCTIONAL 3'-5' EXONUCLEASE_ATP-DEPENDENT HELICASE WRN"/>
    <property type="match status" value="1"/>
</dbReference>
<dbReference type="GeneID" id="6069106"/>
<dbReference type="Gene3D" id="1.10.10.10">
    <property type="entry name" value="Winged helix-like DNA-binding domain superfamily/Winged helix DNA-binding domain"/>
    <property type="match status" value="1"/>
</dbReference>
<dbReference type="SMART" id="SM00487">
    <property type="entry name" value="DEXDc"/>
    <property type="match status" value="1"/>
</dbReference>
<evidence type="ECO:0000259" key="10">
    <source>
        <dbReference type="PROSITE" id="PS51194"/>
    </source>
</evidence>
<dbReference type="InterPro" id="IPR027417">
    <property type="entry name" value="P-loop_NTPase"/>
</dbReference>